<evidence type="ECO:0008006" key="3">
    <source>
        <dbReference type="Google" id="ProtNLM"/>
    </source>
</evidence>
<gene>
    <name evidence="1" type="ORF">GCM10022197_10690</name>
</gene>
<keyword evidence="2" id="KW-1185">Reference proteome</keyword>
<organism evidence="1 2">
    <name type="scientific">Microlunatus spumicola</name>
    <dbReference type="NCBI Taxonomy" id="81499"/>
    <lineage>
        <taxon>Bacteria</taxon>
        <taxon>Bacillati</taxon>
        <taxon>Actinomycetota</taxon>
        <taxon>Actinomycetes</taxon>
        <taxon>Propionibacteriales</taxon>
        <taxon>Propionibacteriaceae</taxon>
        <taxon>Microlunatus</taxon>
    </lineage>
</organism>
<dbReference type="SUPFAM" id="SSF159238">
    <property type="entry name" value="SO1590-like"/>
    <property type="match status" value="1"/>
</dbReference>
<comment type="caution">
    <text evidence="1">The sequence shown here is derived from an EMBL/GenBank/DDBJ whole genome shotgun (WGS) entry which is preliminary data.</text>
</comment>
<name>A0ABP6WVH6_9ACTN</name>
<dbReference type="Pfam" id="PF11528">
    <property type="entry name" value="DUF3224"/>
    <property type="match status" value="1"/>
</dbReference>
<reference evidence="2" key="1">
    <citation type="journal article" date="2019" name="Int. J. Syst. Evol. Microbiol.">
        <title>The Global Catalogue of Microorganisms (GCM) 10K type strain sequencing project: providing services to taxonomists for standard genome sequencing and annotation.</title>
        <authorList>
            <consortium name="The Broad Institute Genomics Platform"/>
            <consortium name="The Broad Institute Genome Sequencing Center for Infectious Disease"/>
            <person name="Wu L."/>
            <person name="Ma J."/>
        </authorList>
    </citation>
    <scope>NUCLEOTIDE SEQUENCE [LARGE SCALE GENOMIC DNA]</scope>
    <source>
        <strain evidence="2">JCM 16540</strain>
    </source>
</reference>
<accession>A0ABP6WVH6</accession>
<evidence type="ECO:0000313" key="2">
    <source>
        <dbReference type="Proteomes" id="UP001500767"/>
    </source>
</evidence>
<proteinExistence type="predicted"/>
<dbReference type="Proteomes" id="UP001500767">
    <property type="component" value="Unassembled WGS sequence"/>
</dbReference>
<evidence type="ECO:0000313" key="1">
    <source>
        <dbReference type="EMBL" id="GAA3557291.1"/>
    </source>
</evidence>
<dbReference type="Gene3D" id="2.40.350.10">
    <property type="entry name" value="SO1590-like"/>
    <property type="match status" value="1"/>
</dbReference>
<dbReference type="EMBL" id="BAAAYR010000001">
    <property type="protein sequence ID" value="GAA3557291.1"/>
    <property type="molecule type" value="Genomic_DNA"/>
</dbReference>
<dbReference type="InterPro" id="IPR023159">
    <property type="entry name" value="SO1590-like_sf"/>
</dbReference>
<sequence>MSRRSEGTFEVLGFTPADVEPAVDVTTAMPVGVAAMEKRYTGEVDGTSATWFVGGQAPSGDGTYVALEAFAGSLDTRAGAFVFVHAASTHGEDRYAEYFTIATGSGTDELAGISGSGGMGVDEDGTHRIWFDWDLPSA</sequence>
<dbReference type="RefSeq" id="WP_204911904.1">
    <property type="nucleotide sequence ID" value="NZ_BAAAYR010000001.1"/>
</dbReference>
<protein>
    <recommendedName>
        <fullName evidence="3">DUF3224 domain-containing protein</fullName>
    </recommendedName>
</protein>
<dbReference type="InterPro" id="IPR021607">
    <property type="entry name" value="DUF3224"/>
</dbReference>